<comment type="subcellular location">
    <subcellularLocation>
        <location evidence="1">Membrane</location>
        <topology evidence="1">Multi-pass membrane protein</topology>
    </subcellularLocation>
</comment>
<keyword evidence="4 6" id="KW-1133">Transmembrane helix</keyword>
<gene>
    <name evidence="7" type="ORF">GIB67_005814</name>
</gene>
<comment type="similarity">
    <text evidence="2">Belongs to the TDE1 family.</text>
</comment>
<evidence type="ECO:0000256" key="5">
    <source>
        <dbReference type="ARBA" id="ARBA00023136"/>
    </source>
</evidence>
<feature type="transmembrane region" description="Helical" evidence="6">
    <location>
        <begin position="6"/>
        <end position="28"/>
    </location>
</feature>
<dbReference type="PANTHER" id="PTHR10383">
    <property type="entry name" value="SERINE INCORPORATOR"/>
    <property type="match status" value="1"/>
</dbReference>
<organism evidence="7 8">
    <name type="scientific">Kingdonia uniflora</name>
    <dbReference type="NCBI Taxonomy" id="39325"/>
    <lineage>
        <taxon>Eukaryota</taxon>
        <taxon>Viridiplantae</taxon>
        <taxon>Streptophyta</taxon>
        <taxon>Embryophyta</taxon>
        <taxon>Tracheophyta</taxon>
        <taxon>Spermatophyta</taxon>
        <taxon>Magnoliopsida</taxon>
        <taxon>Ranunculales</taxon>
        <taxon>Circaeasteraceae</taxon>
        <taxon>Kingdonia</taxon>
    </lineage>
</organism>
<reference evidence="7 8" key="1">
    <citation type="journal article" date="2020" name="IScience">
        <title>Genome Sequencing of the Endangered Kingdonia uniflora (Circaeasteraceae, Ranunculales) Reveals Potential Mechanisms of Evolutionary Specialization.</title>
        <authorList>
            <person name="Sun Y."/>
            <person name="Deng T."/>
            <person name="Zhang A."/>
            <person name="Moore M.J."/>
            <person name="Landis J.B."/>
            <person name="Lin N."/>
            <person name="Zhang H."/>
            <person name="Zhang X."/>
            <person name="Huang J."/>
            <person name="Zhang X."/>
            <person name="Sun H."/>
            <person name="Wang H."/>
        </authorList>
    </citation>
    <scope>NUCLEOTIDE SEQUENCE [LARGE SCALE GENOMIC DNA]</scope>
    <source>
        <strain evidence="7">TB1705</strain>
        <tissue evidence="7">Leaf</tissue>
    </source>
</reference>
<name>A0A7J7MPN9_9MAGN</name>
<dbReference type="InterPro" id="IPR005016">
    <property type="entry name" value="TDE1/TMS"/>
</dbReference>
<feature type="transmembrane region" description="Helical" evidence="6">
    <location>
        <begin position="49"/>
        <end position="67"/>
    </location>
</feature>
<evidence type="ECO:0000313" key="8">
    <source>
        <dbReference type="Proteomes" id="UP000541444"/>
    </source>
</evidence>
<feature type="transmembrane region" description="Helical" evidence="6">
    <location>
        <begin position="95"/>
        <end position="114"/>
    </location>
</feature>
<keyword evidence="8" id="KW-1185">Reference proteome</keyword>
<evidence type="ECO:0000256" key="1">
    <source>
        <dbReference type="ARBA" id="ARBA00004141"/>
    </source>
</evidence>
<protein>
    <recommendedName>
        <fullName evidence="9">Serine incorporator</fullName>
    </recommendedName>
</protein>
<evidence type="ECO:0000256" key="2">
    <source>
        <dbReference type="ARBA" id="ARBA00006665"/>
    </source>
</evidence>
<dbReference type="AlphaFoldDB" id="A0A7J7MPN9"/>
<evidence type="ECO:0000256" key="6">
    <source>
        <dbReference type="SAM" id="Phobius"/>
    </source>
</evidence>
<keyword evidence="3 6" id="KW-0812">Transmembrane</keyword>
<evidence type="ECO:0000256" key="3">
    <source>
        <dbReference type="ARBA" id="ARBA00022692"/>
    </source>
</evidence>
<dbReference type="PANTHER" id="PTHR10383:SF23">
    <property type="entry name" value="SERINC-DOMAIN CONTAINING SERINE AND SPHINGOLIPID BIOSYNTHESIS PROTEIN"/>
    <property type="match status" value="1"/>
</dbReference>
<keyword evidence="5 6" id="KW-0472">Membrane</keyword>
<proteinExistence type="inferred from homology"/>
<evidence type="ECO:0000313" key="7">
    <source>
        <dbReference type="EMBL" id="KAF6156853.1"/>
    </source>
</evidence>
<comment type="caution">
    <text evidence="7">The sequence shown here is derived from an EMBL/GenBank/DDBJ whole genome shotgun (WGS) entry which is preliminary data.</text>
</comment>
<evidence type="ECO:0008006" key="9">
    <source>
        <dbReference type="Google" id="ProtNLM"/>
    </source>
</evidence>
<sequence length="197" mass="22761">MLKIQVNRGLLSSGIMASYLIYLCWSAIRSEPAIAICSPQSEADGNGDWTTVLGFLIAICAIVEATFSTGKDSQTFQFRKDDIQWEDDIPYKYEFFHIIFSMGAMYFAMLFINWQLDHSTRKWSIDVGWASTWVKIVNEWLAASIYCKLFTNCNLSFLSFGLFFRCTWRSREGLWKLISPTVRQNHIGDDEDPIHHI</sequence>
<dbReference type="Proteomes" id="UP000541444">
    <property type="component" value="Unassembled WGS sequence"/>
</dbReference>
<accession>A0A7J7MPN9</accession>
<dbReference type="EMBL" id="JACGCM010001294">
    <property type="protein sequence ID" value="KAF6156853.1"/>
    <property type="molecule type" value="Genomic_DNA"/>
</dbReference>
<evidence type="ECO:0000256" key="4">
    <source>
        <dbReference type="ARBA" id="ARBA00022989"/>
    </source>
</evidence>
<dbReference type="Pfam" id="PF03348">
    <property type="entry name" value="Serinc"/>
    <property type="match status" value="2"/>
</dbReference>
<dbReference type="OrthoDB" id="5963193at2759"/>
<dbReference type="GO" id="GO:0016020">
    <property type="term" value="C:membrane"/>
    <property type="evidence" value="ECO:0007669"/>
    <property type="project" value="UniProtKB-SubCell"/>
</dbReference>